<dbReference type="GO" id="GO:0005886">
    <property type="term" value="C:plasma membrane"/>
    <property type="evidence" value="ECO:0007669"/>
    <property type="project" value="UniProtKB-SubCell"/>
</dbReference>
<keyword evidence="4" id="KW-1185">Reference proteome</keyword>
<keyword evidence="1" id="KW-1003">Cell membrane</keyword>
<comment type="subcellular location">
    <subcellularLocation>
        <location evidence="1">Cell membrane</location>
        <topology evidence="1">Multi-pass membrane protein</topology>
    </subcellularLocation>
</comment>
<dbReference type="OrthoDB" id="201595at2759"/>
<dbReference type="EMBL" id="UYYG01001151">
    <property type="protein sequence ID" value="VDN54825.1"/>
    <property type="molecule type" value="Genomic_DNA"/>
</dbReference>
<name>A0A0N4U1F7_DRAME</name>
<sequence length="62" mass="7568">MLEHEKEKLLSINLDYDKYWVPINWTYNLIFDARRAQKITSDVMTNKLCDVIVIFFLIFRNK</sequence>
<dbReference type="GO" id="GO:0005254">
    <property type="term" value="F:chloride channel activity"/>
    <property type="evidence" value="ECO:0007669"/>
    <property type="project" value="UniProtKB-KW"/>
</dbReference>
<evidence type="ECO:0000256" key="1">
    <source>
        <dbReference type="RuleBase" id="RU363126"/>
    </source>
</evidence>
<dbReference type="WBParaSite" id="DME_0000043801-mRNA-1">
    <property type="protein sequence ID" value="DME_0000043801-mRNA-1"/>
    <property type="gene ID" value="DME_0000043801"/>
</dbReference>
<evidence type="ECO:0000313" key="2">
    <source>
        <dbReference type="EMBL" id="VDN54825.1"/>
    </source>
</evidence>
<evidence type="ECO:0000313" key="5">
    <source>
        <dbReference type="WBParaSite" id="DME_0000043801-mRNA-1"/>
    </source>
</evidence>
<keyword evidence="1" id="KW-0406">Ion transport</keyword>
<keyword evidence="1" id="KW-0407">Ion channel</keyword>
<reference evidence="2 4" key="2">
    <citation type="submission" date="2018-11" db="EMBL/GenBank/DDBJ databases">
        <authorList>
            <consortium name="Pathogen Informatics"/>
        </authorList>
    </citation>
    <scope>NUCLEOTIDE SEQUENCE [LARGE SCALE GENOMIC DNA]</scope>
</reference>
<evidence type="ECO:0000313" key="3">
    <source>
        <dbReference type="Proteomes" id="UP000038040"/>
    </source>
</evidence>
<evidence type="ECO:0000313" key="4">
    <source>
        <dbReference type="Proteomes" id="UP000274756"/>
    </source>
</evidence>
<keyword evidence="1" id="KW-0868">Chloride</keyword>
<keyword evidence="1" id="KW-0813">Transport</keyword>
<gene>
    <name evidence="2" type="ORF">DME_LOCUS4798</name>
</gene>
<keyword evidence="1" id="KW-0472">Membrane</keyword>
<protein>
    <recommendedName>
        <fullName evidence="1">Bestrophin homolog</fullName>
    </recommendedName>
</protein>
<dbReference type="InterPro" id="IPR021134">
    <property type="entry name" value="Bestrophin-like"/>
</dbReference>
<keyword evidence="1" id="KW-0869">Chloride channel</keyword>
<comment type="function">
    <text evidence="1">Forms chloride channels.</text>
</comment>
<dbReference type="Proteomes" id="UP000274756">
    <property type="component" value="Unassembled WGS sequence"/>
</dbReference>
<dbReference type="AlphaFoldDB" id="A0A0N4U1F7"/>
<proteinExistence type="inferred from homology"/>
<dbReference type="Proteomes" id="UP000038040">
    <property type="component" value="Unplaced"/>
</dbReference>
<reference evidence="5" key="1">
    <citation type="submission" date="2017-02" db="UniProtKB">
        <authorList>
            <consortium name="WormBaseParasite"/>
        </authorList>
    </citation>
    <scope>IDENTIFICATION</scope>
</reference>
<accession>A0A0N4U1F7</accession>
<dbReference type="Pfam" id="PF01062">
    <property type="entry name" value="Bestrophin"/>
    <property type="match status" value="1"/>
</dbReference>
<dbReference type="GO" id="GO:0034707">
    <property type="term" value="C:chloride channel complex"/>
    <property type="evidence" value="ECO:0007669"/>
    <property type="project" value="UniProtKB-KW"/>
</dbReference>
<organism evidence="3 5">
    <name type="scientific">Dracunculus medinensis</name>
    <name type="common">Guinea worm</name>
    <dbReference type="NCBI Taxonomy" id="318479"/>
    <lineage>
        <taxon>Eukaryota</taxon>
        <taxon>Metazoa</taxon>
        <taxon>Ecdysozoa</taxon>
        <taxon>Nematoda</taxon>
        <taxon>Chromadorea</taxon>
        <taxon>Rhabditida</taxon>
        <taxon>Spirurina</taxon>
        <taxon>Dracunculoidea</taxon>
        <taxon>Dracunculidae</taxon>
        <taxon>Dracunculus</taxon>
    </lineage>
</organism>
<comment type="similarity">
    <text evidence="1">Belongs to the anion channel-forming bestrophin (TC 1.A.46) family. Calcium-sensitive chloride channel subfamily.</text>
</comment>